<keyword evidence="4 6" id="KW-1133">Transmembrane helix</keyword>
<evidence type="ECO:0000256" key="3">
    <source>
        <dbReference type="ARBA" id="ARBA00022692"/>
    </source>
</evidence>
<dbReference type="Pfam" id="PF07690">
    <property type="entry name" value="MFS_1"/>
    <property type="match status" value="1"/>
</dbReference>
<dbReference type="GO" id="GO:0022857">
    <property type="term" value="F:transmembrane transporter activity"/>
    <property type="evidence" value="ECO:0007669"/>
    <property type="project" value="InterPro"/>
</dbReference>
<feature type="transmembrane region" description="Helical" evidence="6">
    <location>
        <begin position="76"/>
        <end position="97"/>
    </location>
</feature>
<feature type="transmembrane region" description="Helical" evidence="6">
    <location>
        <begin position="137"/>
        <end position="160"/>
    </location>
</feature>
<evidence type="ECO:0000313" key="9">
    <source>
        <dbReference type="EMBL" id="JAP95914.1"/>
    </source>
</evidence>
<dbReference type="SUPFAM" id="SSF103473">
    <property type="entry name" value="MFS general substrate transporter"/>
    <property type="match status" value="1"/>
</dbReference>
<keyword evidence="2" id="KW-0813">Transport</keyword>
<evidence type="ECO:0000256" key="6">
    <source>
        <dbReference type="SAM" id="Phobius"/>
    </source>
</evidence>
<comment type="subcellular location">
    <subcellularLocation>
        <location evidence="1">Membrane</location>
        <topology evidence="1">Multi-pass membrane protein</topology>
    </subcellularLocation>
</comment>
<feature type="chain" id="PRO_5007526580" evidence="7">
    <location>
        <begin position="28"/>
        <end position="296"/>
    </location>
</feature>
<accession>A0A146KJ82</accession>
<gene>
    <name evidence="9" type="ORF">TPC1_10930</name>
</gene>
<feature type="transmembrane region" description="Helical" evidence="6">
    <location>
        <begin position="200"/>
        <end position="220"/>
    </location>
</feature>
<keyword evidence="3 6" id="KW-0812">Transmembrane</keyword>
<dbReference type="InterPro" id="IPR020846">
    <property type="entry name" value="MFS_dom"/>
</dbReference>
<dbReference type="PROSITE" id="PS50850">
    <property type="entry name" value="MFS"/>
    <property type="match status" value="1"/>
</dbReference>
<name>A0A146KJ82_9EUKA</name>
<feature type="transmembrane region" description="Helical" evidence="6">
    <location>
        <begin position="226"/>
        <end position="248"/>
    </location>
</feature>
<feature type="non-terminal residue" evidence="9">
    <location>
        <position position="1"/>
    </location>
</feature>
<organism evidence="9">
    <name type="scientific">Trepomonas sp. PC1</name>
    <dbReference type="NCBI Taxonomy" id="1076344"/>
    <lineage>
        <taxon>Eukaryota</taxon>
        <taxon>Metamonada</taxon>
        <taxon>Diplomonadida</taxon>
        <taxon>Hexamitidae</taxon>
        <taxon>Hexamitinae</taxon>
        <taxon>Trepomonas</taxon>
    </lineage>
</organism>
<reference evidence="9" key="1">
    <citation type="submission" date="2015-07" db="EMBL/GenBank/DDBJ databases">
        <title>Adaptation to a free-living lifestyle via gene acquisitions in the diplomonad Trepomonas sp. PC1.</title>
        <authorList>
            <person name="Xu F."/>
            <person name="Jerlstrom-Hultqvist J."/>
            <person name="Kolisko M."/>
            <person name="Simpson A.G.B."/>
            <person name="Roger A.J."/>
            <person name="Svard S.G."/>
            <person name="Andersson J.O."/>
        </authorList>
    </citation>
    <scope>NUCLEOTIDE SEQUENCE</scope>
    <source>
        <strain evidence="9">PC1</strain>
    </source>
</reference>
<dbReference type="AlphaFoldDB" id="A0A146KJ82"/>
<proteinExistence type="predicted"/>
<protein>
    <submittedName>
        <fullName evidence="9">Major facilitator superfamily protein</fullName>
    </submittedName>
</protein>
<feature type="signal peptide" evidence="7">
    <location>
        <begin position="1"/>
        <end position="27"/>
    </location>
</feature>
<dbReference type="PANTHER" id="PTHR42718:SF9">
    <property type="entry name" value="MAJOR FACILITATOR SUPERFAMILY MULTIDRUG TRANSPORTER MFSC"/>
    <property type="match status" value="1"/>
</dbReference>
<dbReference type="GO" id="GO:0016020">
    <property type="term" value="C:membrane"/>
    <property type="evidence" value="ECO:0007669"/>
    <property type="project" value="UniProtKB-SubCell"/>
</dbReference>
<keyword evidence="7" id="KW-0732">Signal</keyword>
<feature type="transmembrane region" description="Helical" evidence="6">
    <location>
        <begin position="109"/>
        <end position="130"/>
    </location>
</feature>
<feature type="non-terminal residue" evidence="9">
    <location>
        <position position="296"/>
    </location>
</feature>
<feature type="transmembrane region" description="Helical" evidence="6">
    <location>
        <begin position="166"/>
        <end position="188"/>
    </location>
</feature>
<feature type="transmembrane region" description="Helical" evidence="6">
    <location>
        <begin position="269"/>
        <end position="290"/>
    </location>
</feature>
<sequence length="296" mass="31977">FVPKQTNPLKAVGVLALFAVLASYSNSHINNNMPKICQDVGIDNSVGTWIANVEIIMIIATATMTSRLGEKFGVSVIYTLGTTIFSVFNFLFIVPGVAKNIYLILINRAIAAIGIGMANPSAMPLAYVLVQQSKLPIIISGVTLCIPFGSLISSFIAGIVADSIGWQYMCVFAGSAGFLTAILQLSFLPYKLPRNKDAKFDILGTLMLALSCVGILLGLISLGKNAFMPVWAAIVVIVVAICLMVLFITYCIKWSKAPIFGKPVFNKQLLLAETCLILIATASFGERYILPYFFKL</sequence>
<dbReference type="InterPro" id="IPR036259">
    <property type="entry name" value="MFS_trans_sf"/>
</dbReference>
<dbReference type="PANTHER" id="PTHR42718">
    <property type="entry name" value="MAJOR FACILITATOR SUPERFAMILY MULTIDRUG TRANSPORTER MFSC"/>
    <property type="match status" value="1"/>
</dbReference>
<dbReference type="EMBL" id="GDID01000692">
    <property type="protein sequence ID" value="JAP95914.1"/>
    <property type="molecule type" value="Transcribed_RNA"/>
</dbReference>
<evidence type="ECO:0000256" key="5">
    <source>
        <dbReference type="ARBA" id="ARBA00023136"/>
    </source>
</evidence>
<dbReference type="Gene3D" id="1.20.1250.20">
    <property type="entry name" value="MFS general substrate transporter like domains"/>
    <property type="match status" value="1"/>
</dbReference>
<keyword evidence="5 6" id="KW-0472">Membrane</keyword>
<dbReference type="InterPro" id="IPR011701">
    <property type="entry name" value="MFS"/>
</dbReference>
<evidence type="ECO:0000256" key="4">
    <source>
        <dbReference type="ARBA" id="ARBA00022989"/>
    </source>
</evidence>
<evidence type="ECO:0000256" key="2">
    <source>
        <dbReference type="ARBA" id="ARBA00022448"/>
    </source>
</evidence>
<feature type="domain" description="Major facilitator superfamily (MFS) profile" evidence="8">
    <location>
        <begin position="11"/>
        <end position="296"/>
    </location>
</feature>
<evidence type="ECO:0000256" key="1">
    <source>
        <dbReference type="ARBA" id="ARBA00004141"/>
    </source>
</evidence>
<evidence type="ECO:0000259" key="8">
    <source>
        <dbReference type="PROSITE" id="PS50850"/>
    </source>
</evidence>
<evidence type="ECO:0000256" key="7">
    <source>
        <dbReference type="SAM" id="SignalP"/>
    </source>
</evidence>